<gene>
    <name evidence="1" type="ORF">B0180_06950</name>
</gene>
<comment type="caution">
    <text evidence="1">The sequence shown here is derived from an EMBL/GenBank/DDBJ whole genome shotgun (WGS) entry which is preliminary data.</text>
</comment>
<name>A0A1S9ZIB6_9GAMM</name>
<sequence length="104" mass="12225">MLNYRLCVRELLILKLAGFKDTIQGYLMFIGQLTDEDPRKKNPSIKNVNAIHSMRLSATDYKNIKIYIHNIRSQNALSDFLFLTEQRCKPYPISHLVIYYLLDC</sequence>
<organism evidence="1 2">
    <name type="scientific">Moraxella canis</name>
    <dbReference type="NCBI Taxonomy" id="90239"/>
    <lineage>
        <taxon>Bacteria</taxon>
        <taxon>Pseudomonadati</taxon>
        <taxon>Pseudomonadota</taxon>
        <taxon>Gammaproteobacteria</taxon>
        <taxon>Moraxellales</taxon>
        <taxon>Moraxellaceae</taxon>
        <taxon>Moraxella</taxon>
    </lineage>
</organism>
<dbReference type="Proteomes" id="UP000190322">
    <property type="component" value="Unassembled WGS sequence"/>
</dbReference>
<proteinExistence type="predicted"/>
<dbReference type="EMBL" id="MUXT01000008">
    <property type="protein sequence ID" value="OOR83292.1"/>
    <property type="molecule type" value="Genomic_DNA"/>
</dbReference>
<protein>
    <submittedName>
        <fullName evidence="1">Uncharacterized protein</fullName>
    </submittedName>
</protein>
<evidence type="ECO:0000313" key="2">
    <source>
        <dbReference type="Proteomes" id="UP000190322"/>
    </source>
</evidence>
<reference evidence="1 2" key="1">
    <citation type="submission" date="2017-02" db="EMBL/GenBank/DDBJ databases">
        <title>Draft genome sequence of Moraxella canis CCUG 8415A type strain.</title>
        <authorList>
            <person name="Engstrom-Jakobsson H."/>
            <person name="Salva-Serra F."/>
            <person name="Thorell K."/>
            <person name="Gonzales-Siles L."/>
            <person name="Karlsson R."/>
            <person name="Boulund F."/>
            <person name="Engstrand L."/>
            <person name="Moore E."/>
        </authorList>
    </citation>
    <scope>NUCLEOTIDE SEQUENCE [LARGE SCALE GENOMIC DNA]</scope>
    <source>
        <strain evidence="1 2">CCUG 8415A</strain>
    </source>
</reference>
<dbReference type="AlphaFoldDB" id="A0A1S9ZIB6"/>
<evidence type="ECO:0000313" key="1">
    <source>
        <dbReference type="EMBL" id="OOR83292.1"/>
    </source>
</evidence>
<accession>A0A1S9ZIB6</accession>